<evidence type="ECO:0000313" key="10">
    <source>
        <dbReference type="EMBL" id="CAD7234156.1"/>
    </source>
</evidence>
<feature type="compositionally biased region" description="Polar residues" evidence="9">
    <location>
        <begin position="29"/>
        <end position="41"/>
    </location>
</feature>
<evidence type="ECO:0000256" key="3">
    <source>
        <dbReference type="ARBA" id="ARBA00022737"/>
    </source>
</evidence>
<evidence type="ECO:0000256" key="8">
    <source>
        <dbReference type="ARBA" id="ARBA00023242"/>
    </source>
</evidence>
<keyword evidence="8" id="KW-0539">Nucleus</keyword>
<sequence>MDEFKIVGNVEDSHEQQIETREELILTPSAKNDNTGTLTPTRKQKSEETNLKNEKRILKCEKFDCENCRKRFDSLSETAFRGPEHTGIHSYACRICFRAFLSSNDLELHLLLHSIGVQFKCSNCDEYFESWHSCEDHERHPTEDTFQKCTFCHHSFTSSTRGKDHHPNSNEKETYSCLFCRKARVDFVHKIDSPAPRTSSYRGETVQLLSL</sequence>
<dbReference type="GO" id="GO:0008270">
    <property type="term" value="F:zinc ion binding"/>
    <property type="evidence" value="ECO:0007669"/>
    <property type="project" value="UniProtKB-KW"/>
</dbReference>
<dbReference type="GO" id="GO:0005634">
    <property type="term" value="C:nucleus"/>
    <property type="evidence" value="ECO:0007669"/>
    <property type="project" value="UniProtKB-SubCell"/>
</dbReference>
<protein>
    <submittedName>
        <fullName evidence="10">Uncharacterized protein</fullName>
    </submittedName>
</protein>
<evidence type="ECO:0000256" key="4">
    <source>
        <dbReference type="ARBA" id="ARBA00022771"/>
    </source>
</evidence>
<dbReference type="EMBL" id="OB667895">
    <property type="protein sequence ID" value="CAD7234156.1"/>
    <property type="molecule type" value="Genomic_DNA"/>
</dbReference>
<dbReference type="InterPro" id="IPR036236">
    <property type="entry name" value="Znf_C2H2_sf"/>
</dbReference>
<proteinExistence type="predicted"/>
<dbReference type="Gene3D" id="3.30.160.60">
    <property type="entry name" value="Classic Zinc Finger"/>
    <property type="match status" value="1"/>
</dbReference>
<evidence type="ECO:0000256" key="6">
    <source>
        <dbReference type="ARBA" id="ARBA00023015"/>
    </source>
</evidence>
<dbReference type="SMART" id="SM00355">
    <property type="entry name" value="ZnF_C2H2"/>
    <property type="match status" value="2"/>
</dbReference>
<evidence type="ECO:0000256" key="1">
    <source>
        <dbReference type="ARBA" id="ARBA00004123"/>
    </source>
</evidence>
<gene>
    <name evidence="10" type="ORF">CTOB1V02_LOCUS11973</name>
</gene>
<keyword evidence="4" id="KW-0863">Zinc-finger</keyword>
<keyword evidence="3" id="KW-0677">Repeat</keyword>
<name>A0A7R8WNE0_9CRUS</name>
<dbReference type="PROSITE" id="PS50157">
    <property type="entry name" value="ZINC_FINGER_C2H2_2"/>
    <property type="match status" value="1"/>
</dbReference>
<dbReference type="SUPFAM" id="SSF57667">
    <property type="entry name" value="beta-beta-alpha zinc fingers"/>
    <property type="match status" value="1"/>
</dbReference>
<evidence type="ECO:0000256" key="7">
    <source>
        <dbReference type="ARBA" id="ARBA00023163"/>
    </source>
</evidence>
<dbReference type="PROSITE" id="PS00028">
    <property type="entry name" value="ZINC_FINGER_C2H2_1"/>
    <property type="match status" value="1"/>
</dbReference>
<dbReference type="PANTHER" id="PTHR47772">
    <property type="entry name" value="ZINC FINGER PROTEIN 200"/>
    <property type="match status" value="1"/>
</dbReference>
<dbReference type="AlphaFoldDB" id="A0A7R8WNE0"/>
<keyword evidence="6" id="KW-0805">Transcription regulation</keyword>
<keyword evidence="2" id="KW-0479">Metal-binding</keyword>
<organism evidence="10">
    <name type="scientific">Cyprideis torosa</name>
    <dbReference type="NCBI Taxonomy" id="163714"/>
    <lineage>
        <taxon>Eukaryota</taxon>
        <taxon>Metazoa</taxon>
        <taxon>Ecdysozoa</taxon>
        <taxon>Arthropoda</taxon>
        <taxon>Crustacea</taxon>
        <taxon>Oligostraca</taxon>
        <taxon>Ostracoda</taxon>
        <taxon>Podocopa</taxon>
        <taxon>Podocopida</taxon>
        <taxon>Cytherocopina</taxon>
        <taxon>Cytheroidea</taxon>
        <taxon>Cytherideidae</taxon>
        <taxon>Cyprideis</taxon>
    </lineage>
</organism>
<reference evidence="10" key="1">
    <citation type="submission" date="2020-11" db="EMBL/GenBank/DDBJ databases">
        <authorList>
            <person name="Tran Van P."/>
        </authorList>
    </citation>
    <scope>NUCLEOTIDE SEQUENCE</scope>
</reference>
<dbReference type="InterPro" id="IPR013087">
    <property type="entry name" value="Znf_C2H2_type"/>
</dbReference>
<keyword evidence="5" id="KW-0862">Zinc</keyword>
<evidence type="ECO:0000256" key="5">
    <source>
        <dbReference type="ARBA" id="ARBA00022833"/>
    </source>
</evidence>
<dbReference type="InterPro" id="IPR050636">
    <property type="entry name" value="C2H2-ZF_domain-containing"/>
</dbReference>
<evidence type="ECO:0000256" key="2">
    <source>
        <dbReference type="ARBA" id="ARBA00022723"/>
    </source>
</evidence>
<accession>A0A7R8WNE0</accession>
<comment type="subcellular location">
    <subcellularLocation>
        <location evidence="1">Nucleus</location>
    </subcellularLocation>
</comment>
<keyword evidence="7" id="KW-0804">Transcription</keyword>
<evidence type="ECO:0000256" key="9">
    <source>
        <dbReference type="SAM" id="MobiDB-lite"/>
    </source>
</evidence>
<dbReference type="PANTHER" id="PTHR47772:SF13">
    <property type="entry name" value="GASTRULA ZINC FINGER PROTEIN XLCGF49.1-LIKE-RELATED"/>
    <property type="match status" value="1"/>
</dbReference>
<feature type="region of interest" description="Disordered" evidence="9">
    <location>
        <begin position="29"/>
        <end position="50"/>
    </location>
</feature>